<dbReference type="RefSeq" id="XP_030993763.1">
    <property type="nucleotide sequence ID" value="XM_031141881.1"/>
</dbReference>
<dbReference type="InterPro" id="IPR053203">
    <property type="entry name" value="Cisplatin_resist-associated"/>
</dbReference>
<reference evidence="2 3" key="1">
    <citation type="submission" date="2019-06" db="EMBL/GenBank/DDBJ databases">
        <title>Draft genome sequence of the filamentous fungus Phialemoniopsis curvata isolated from diesel fuel.</title>
        <authorList>
            <person name="Varaljay V.A."/>
            <person name="Lyon W.J."/>
            <person name="Crouch A.L."/>
            <person name="Drake C.E."/>
            <person name="Hollomon J.M."/>
            <person name="Nadeau L.J."/>
            <person name="Nunn H.S."/>
            <person name="Stevenson B.S."/>
            <person name="Bojanowski C.L."/>
            <person name="Crookes-Goodson W.J."/>
        </authorList>
    </citation>
    <scope>NUCLEOTIDE SEQUENCE [LARGE SCALE GENOMIC DNA]</scope>
    <source>
        <strain evidence="2 3">D216</strain>
    </source>
</reference>
<accession>A0A507AQ12</accession>
<gene>
    <name evidence="2" type="ORF">E0L32_007167</name>
</gene>
<sequence>MSNDDSVFRRVGRGGAGNWYSKKDVQEAADKETLDVEAQKPTGTEPGATVAQSPEGPAYTRAGRGGAGNFYDAGAGSDPAVAAKEEAQKTKAAVAAHSARPRTTGLGGRGGAGNWGADLAAEQQEREEENKRRLKELEEKVLQDVESGLAMPARAYRSHDRESE</sequence>
<keyword evidence="3" id="KW-1185">Reference proteome</keyword>
<evidence type="ECO:0000313" key="3">
    <source>
        <dbReference type="Proteomes" id="UP000319257"/>
    </source>
</evidence>
<dbReference type="GeneID" id="41974614"/>
<name>A0A507AQ12_9PEZI</name>
<dbReference type="PANTHER" id="PTHR34693:SF1">
    <property type="entry name" value="PROTEIN PAR32"/>
    <property type="match status" value="1"/>
</dbReference>
<feature type="compositionally biased region" description="Basic and acidic residues" evidence="1">
    <location>
        <begin position="21"/>
        <end position="38"/>
    </location>
</feature>
<dbReference type="EMBL" id="SKBQ01000043">
    <property type="protein sequence ID" value="TPX12052.1"/>
    <property type="molecule type" value="Genomic_DNA"/>
</dbReference>
<dbReference type="InterPro" id="IPR022024">
    <property type="entry name" value="DUF3602"/>
</dbReference>
<feature type="region of interest" description="Disordered" evidence="1">
    <location>
        <begin position="1"/>
        <end position="135"/>
    </location>
</feature>
<dbReference type="PANTHER" id="PTHR34693">
    <property type="entry name" value="PROTEIN PAR32"/>
    <property type="match status" value="1"/>
</dbReference>
<dbReference type="Pfam" id="PF12223">
    <property type="entry name" value="DUF3602"/>
    <property type="match status" value="1"/>
</dbReference>
<evidence type="ECO:0000313" key="2">
    <source>
        <dbReference type="EMBL" id="TPX12052.1"/>
    </source>
</evidence>
<feature type="region of interest" description="Disordered" evidence="1">
    <location>
        <begin position="145"/>
        <end position="164"/>
    </location>
</feature>
<organism evidence="2 3">
    <name type="scientific">Thyridium curvatum</name>
    <dbReference type="NCBI Taxonomy" id="1093900"/>
    <lineage>
        <taxon>Eukaryota</taxon>
        <taxon>Fungi</taxon>
        <taxon>Dikarya</taxon>
        <taxon>Ascomycota</taxon>
        <taxon>Pezizomycotina</taxon>
        <taxon>Sordariomycetes</taxon>
        <taxon>Sordariomycetidae</taxon>
        <taxon>Thyridiales</taxon>
        <taxon>Thyridiaceae</taxon>
        <taxon>Thyridium</taxon>
    </lineage>
</organism>
<proteinExistence type="predicted"/>
<protein>
    <submittedName>
        <fullName evidence="2">Uncharacterized protein</fullName>
    </submittedName>
</protein>
<comment type="caution">
    <text evidence="2">The sequence shown here is derived from an EMBL/GenBank/DDBJ whole genome shotgun (WGS) entry which is preliminary data.</text>
</comment>
<dbReference type="AlphaFoldDB" id="A0A507AQ12"/>
<dbReference type="Proteomes" id="UP000319257">
    <property type="component" value="Unassembled WGS sequence"/>
</dbReference>
<dbReference type="OrthoDB" id="4159136at2759"/>
<dbReference type="InParanoid" id="A0A507AQ12"/>
<feature type="compositionally biased region" description="Gly residues" evidence="1">
    <location>
        <begin position="105"/>
        <end position="114"/>
    </location>
</feature>
<evidence type="ECO:0000256" key="1">
    <source>
        <dbReference type="SAM" id="MobiDB-lite"/>
    </source>
</evidence>